<feature type="transmembrane region" description="Helical" evidence="1">
    <location>
        <begin position="12"/>
        <end position="30"/>
    </location>
</feature>
<feature type="transmembrane region" description="Helical" evidence="1">
    <location>
        <begin position="71"/>
        <end position="91"/>
    </location>
</feature>
<dbReference type="Proteomes" id="UP000623250">
    <property type="component" value="Unassembled WGS sequence"/>
</dbReference>
<sequence>MNGFLGRVTTPFTFGLFAVSAISGLALFFHLGSNLFHSMHEWLSLLLLVPFFVHVWRNWGAMKGYFRRGSMIVPLALSLVAAAAFAIPAAMQGKTGSPRAAVMLMTQTPLDNLAPVLKTTPDALRANLLQRGYKVASTADTLASVAAASGAPAIKLLVEVMPSR</sequence>
<feature type="transmembrane region" description="Helical" evidence="1">
    <location>
        <begin position="42"/>
        <end position="59"/>
    </location>
</feature>
<reference evidence="2 3" key="1">
    <citation type="submission" date="2020-12" db="EMBL/GenBank/DDBJ databases">
        <title>Revised draft genomes of Rhodomicrobium vannielii ATCC 17100 and Rhodomicrobium udaipurense JA643.</title>
        <authorList>
            <person name="Conners E.M."/>
            <person name="Davenport E.J."/>
            <person name="Bose A."/>
        </authorList>
    </citation>
    <scope>NUCLEOTIDE SEQUENCE [LARGE SCALE GENOMIC DNA]</scope>
    <source>
        <strain evidence="2 3">JA643</strain>
    </source>
</reference>
<evidence type="ECO:0000313" key="2">
    <source>
        <dbReference type="EMBL" id="MBJ7545071.1"/>
    </source>
</evidence>
<keyword evidence="1" id="KW-1133">Transmembrane helix</keyword>
<name>A0A8I1GIN7_9HYPH</name>
<evidence type="ECO:0000313" key="3">
    <source>
        <dbReference type="Proteomes" id="UP000623250"/>
    </source>
</evidence>
<keyword evidence="1" id="KW-0812">Transmembrane</keyword>
<evidence type="ECO:0000256" key="1">
    <source>
        <dbReference type="SAM" id="Phobius"/>
    </source>
</evidence>
<keyword evidence="3" id="KW-1185">Reference proteome</keyword>
<dbReference type="AlphaFoldDB" id="A0A8I1GIN7"/>
<protein>
    <submittedName>
        <fullName evidence="2">DUF4405 domain-containing protein</fullName>
    </submittedName>
</protein>
<accession>A0A8I1GIN7</accession>
<organism evidence="2 3">
    <name type="scientific">Rhodomicrobium udaipurense</name>
    <dbReference type="NCBI Taxonomy" id="1202716"/>
    <lineage>
        <taxon>Bacteria</taxon>
        <taxon>Pseudomonadati</taxon>
        <taxon>Pseudomonadota</taxon>
        <taxon>Alphaproteobacteria</taxon>
        <taxon>Hyphomicrobiales</taxon>
        <taxon>Hyphomicrobiaceae</taxon>
        <taxon>Rhodomicrobium</taxon>
    </lineage>
</organism>
<proteinExistence type="predicted"/>
<gene>
    <name evidence="2" type="ORF">JDN41_16070</name>
</gene>
<dbReference type="RefSeq" id="WP_052037335.1">
    <property type="nucleotide sequence ID" value="NZ_JAEMUK010000084.1"/>
</dbReference>
<comment type="caution">
    <text evidence="2">The sequence shown here is derived from an EMBL/GenBank/DDBJ whole genome shotgun (WGS) entry which is preliminary data.</text>
</comment>
<dbReference type="EMBL" id="JAEMUK010000084">
    <property type="protein sequence ID" value="MBJ7545071.1"/>
    <property type="molecule type" value="Genomic_DNA"/>
</dbReference>
<keyword evidence="1" id="KW-0472">Membrane</keyword>